<dbReference type="InterPro" id="IPR051703">
    <property type="entry name" value="NF-kappa-B_Signaling_Reg"/>
</dbReference>
<proteinExistence type="predicted"/>
<dbReference type="SUPFAM" id="SSF52980">
    <property type="entry name" value="Restriction endonuclease-like"/>
    <property type="match status" value="1"/>
</dbReference>
<accession>E9GZY4</accession>
<dbReference type="AlphaFoldDB" id="E9GZY4"/>
<dbReference type="PANTHER" id="PTHR46609">
    <property type="entry name" value="EXONUCLEASE, PHAGE-TYPE/RECB, C-TERMINAL DOMAIN-CONTAINING PROTEIN"/>
    <property type="match status" value="1"/>
</dbReference>
<dbReference type="PANTHER" id="PTHR46609:SF8">
    <property type="entry name" value="YQAJ VIRAL RECOMBINASE DOMAIN-CONTAINING PROTEIN"/>
    <property type="match status" value="1"/>
</dbReference>
<keyword evidence="5" id="KW-1185">Reference proteome</keyword>
<dbReference type="InterPro" id="IPR019080">
    <property type="entry name" value="YqaJ_viral_recombinase"/>
</dbReference>
<dbReference type="KEGG" id="dpx:DAPPUDRAFT_251216"/>
<evidence type="ECO:0000313" key="5">
    <source>
        <dbReference type="Proteomes" id="UP000000305"/>
    </source>
</evidence>
<dbReference type="GO" id="GO:0006281">
    <property type="term" value="P:DNA repair"/>
    <property type="evidence" value="ECO:0007669"/>
    <property type="project" value="UniProtKB-ARBA"/>
</dbReference>
<evidence type="ECO:0000256" key="1">
    <source>
        <dbReference type="SAM" id="MobiDB-lite"/>
    </source>
</evidence>
<dbReference type="InterPro" id="IPR011011">
    <property type="entry name" value="Znf_FYVE_PHD"/>
</dbReference>
<dbReference type="Gene3D" id="3.90.320.10">
    <property type="match status" value="1"/>
</dbReference>
<dbReference type="HOGENOM" id="CLU_584316_0_0_1"/>
<evidence type="ECO:0000259" key="3">
    <source>
        <dbReference type="Pfam" id="PF09588"/>
    </source>
</evidence>
<keyword evidence="2" id="KW-0732">Signal</keyword>
<evidence type="ECO:0000256" key="2">
    <source>
        <dbReference type="SAM" id="SignalP"/>
    </source>
</evidence>
<reference evidence="4 5" key="1">
    <citation type="journal article" date="2011" name="Science">
        <title>The ecoresponsive genome of Daphnia pulex.</title>
        <authorList>
            <person name="Colbourne J.K."/>
            <person name="Pfrender M.E."/>
            <person name="Gilbert D."/>
            <person name="Thomas W.K."/>
            <person name="Tucker A."/>
            <person name="Oakley T.H."/>
            <person name="Tokishita S."/>
            <person name="Aerts A."/>
            <person name="Arnold G.J."/>
            <person name="Basu M.K."/>
            <person name="Bauer D.J."/>
            <person name="Caceres C.E."/>
            <person name="Carmel L."/>
            <person name="Casola C."/>
            <person name="Choi J.H."/>
            <person name="Detter J.C."/>
            <person name="Dong Q."/>
            <person name="Dusheyko S."/>
            <person name="Eads B.D."/>
            <person name="Frohlich T."/>
            <person name="Geiler-Samerotte K.A."/>
            <person name="Gerlach D."/>
            <person name="Hatcher P."/>
            <person name="Jogdeo S."/>
            <person name="Krijgsveld J."/>
            <person name="Kriventseva E.V."/>
            <person name="Kultz D."/>
            <person name="Laforsch C."/>
            <person name="Lindquist E."/>
            <person name="Lopez J."/>
            <person name="Manak J.R."/>
            <person name="Muller J."/>
            <person name="Pangilinan J."/>
            <person name="Patwardhan R.P."/>
            <person name="Pitluck S."/>
            <person name="Pritham E.J."/>
            <person name="Rechtsteiner A."/>
            <person name="Rho M."/>
            <person name="Rogozin I.B."/>
            <person name="Sakarya O."/>
            <person name="Salamov A."/>
            <person name="Schaack S."/>
            <person name="Shapiro H."/>
            <person name="Shiga Y."/>
            <person name="Skalitzky C."/>
            <person name="Smith Z."/>
            <person name="Souvorov A."/>
            <person name="Sung W."/>
            <person name="Tang Z."/>
            <person name="Tsuchiya D."/>
            <person name="Tu H."/>
            <person name="Vos H."/>
            <person name="Wang M."/>
            <person name="Wolf Y.I."/>
            <person name="Yamagata H."/>
            <person name="Yamada T."/>
            <person name="Ye Y."/>
            <person name="Shaw J.R."/>
            <person name="Andrews J."/>
            <person name="Crease T.J."/>
            <person name="Tang H."/>
            <person name="Lucas S.M."/>
            <person name="Robertson H.M."/>
            <person name="Bork P."/>
            <person name="Koonin E.V."/>
            <person name="Zdobnov E.M."/>
            <person name="Grigoriev I.V."/>
            <person name="Lynch M."/>
            <person name="Boore J.L."/>
        </authorList>
    </citation>
    <scope>NUCLEOTIDE SEQUENCE [LARGE SCALE GENOMIC DNA]</scope>
</reference>
<name>E9GZY4_DAPPU</name>
<dbReference type="InterPro" id="IPR011335">
    <property type="entry name" value="Restrct_endonuc-II-like"/>
</dbReference>
<sequence>MVLPNMLGRVCIHVSALLQLAVAEHELPNRTTETSGNADEEQVAPTSKACEWNKPGKGPVEFEGKPDVVVNDECERIFQTMSFSKEDQEAVEISTRDQSAVSEWKKQRAGRITGTKIKRLTPGDINFILEMCYPELNNFTGNKSTIYGLKNEPIAAKLIEKHILDNNLHKNFSLKQVGFVIALSASYVGASPDRLTECDCCGRCVLEIKCPSTLEGKDIEERVKSDKSFFLQINPETQEIYLMKNHDYYFQFQLQLYVTESRKGIFGVYNGVMSKRYSSVKNTPSTEPATNIISANINRNRNQFICDCQDPLKIDEVVRCAGNFCMFQEFHKSCTKSKVFPETWKCMYCKKEDAKKKREEAKKKKEDSLAIPTNTPQVNSSTIPANISLVNSSAIQTNHPLVIQPVVHYIDPFMSYDGIHSSNGMNNGSPVAMKESNKAPPGFNKKYGKCFGHQRQTAKLCNTKGIHH</sequence>
<dbReference type="CDD" id="cd22343">
    <property type="entry name" value="PDDEXK_lambda_exonuclease-like"/>
    <property type="match status" value="1"/>
</dbReference>
<dbReference type="Pfam" id="PF09588">
    <property type="entry name" value="YqaJ"/>
    <property type="match status" value="1"/>
</dbReference>
<dbReference type="InterPro" id="IPR011604">
    <property type="entry name" value="PDDEXK-like_dom_sf"/>
</dbReference>
<feature type="region of interest" description="Disordered" evidence="1">
    <location>
        <begin position="28"/>
        <end position="57"/>
    </location>
</feature>
<protein>
    <recommendedName>
        <fullName evidence="3">YqaJ viral recombinase domain-containing protein</fullName>
    </recommendedName>
</protein>
<dbReference type="Proteomes" id="UP000000305">
    <property type="component" value="Unassembled WGS sequence"/>
</dbReference>
<dbReference type="InParanoid" id="E9GZY4"/>
<dbReference type="EMBL" id="GL732579">
    <property type="protein sequence ID" value="EFX74980.1"/>
    <property type="molecule type" value="Genomic_DNA"/>
</dbReference>
<dbReference type="SUPFAM" id="SSF57903">
    <property type="entry name" value="FYVE/PHD zinc finger"/>
    <property type="match status" value="1"/>
</dbReference>
<gene>
    <name evidence="4" type="ORF">DAPPUDRAFT_251216</name>
</gene>
<feature type="chain" id="PRO_5003241404" description="YqaJ viral recombinase domain-containing protein" evidence="2">
    <location>
        <begin position="24"/>
        <end position="468"/>
    </location>
</feature>
<dbReference type="OrthoDB" id="5918941at2759"/>
<feature type="domain" description="YqaJ viral recombinase" evidence="3">
    <location>
        <begin position="103"/>
        <end position="260"/>
    </location>
</feature>
<dbReference type="eggNOG" id="ENOG502S0S7">
    <property type="taxonomic scope" value="Eukaryota"/>
</dbReference>
<dbReference type="PhylomeDB" id="E9GZY4"/>
<evidence type="ECO:0000313" key="4">
    <source>
        <dbReference type="EMBL" id="EFX74980.1"/>
    </source>
</evidence>
<organism evidence="4 5">
    <name type="scientific">Daphnia pulex</name>
    <name type="common">Water flea</name>
    <dbReference type="NCBI Taxonomy" id="6669"/>
    <lineage>
        <taxon>Eukaryota</taxon>
        <taxon>Metazoa</taxon>
        <taxon>Ecdysozoa</taxon>
        <taxon>Arthropoda</taxon>
        <taxon>Crustacea</taxon>
        <taxon>Branchiopoda</taxon>
        <taxon>Diplostraca</taxon>
        <taxon>Cladocera</taxon>
        <taxon>Anomopoda</taxon>
        <taxon>Daphniidae</taxon>
        <taxon>Daphnia</taxon>
    </lineage>
</organism>
<feature type="signal peptide" evidence="2">
    <location>
        <begin position="1"/>
        <end position="23"/>
    </location>
</feature>